<organism evidence="1 2">
    <name type="scientific">Microseira wollei NIES-4236</name>
    <dbReference type="NCBI Taxonomy" id="2530354"/>
    <lineage>
        <taxon>Bacteria</taxon>
        <taxon>Bacillati</taxon>
        <taxon>Cyanobacteriota</taxon>
        <taxon>Cyanophyceae</taxon>
        <taxon>Oscillatoriophycideae</taxon>
        <taxon>Aerosakkonematales</taxon>
        <taxon>Aerosakkonemataceae</taxon>
        <taxon>Microseira</taxon>
    </lineage>
</organism>
<dbReference type="EMBL" id="BLAY01000189">
    <property type="protein sequence ID" value="GET42927.1"/>
    <property type="molecule type" value="Genomic_DNA"/>
</dbReference>
<evidence type="ECO:0008006" key="3">
    <source>
        <dbReference type="Google" id="ProtNLM"/>
    </source>
</evidence>
<sequence>MQLPYQVFQIPELASLTNRIEELLNLGAFSDAQNGHHQVMTGDDVKKFIPGLYDFYLGEGLRLCSAYAGKTLYPLLREKPQINITVFRATEYAHKWHHDTYEMICVAYFCQTPPQGGSELLIATDEWQGIRLILPKRIQRFFDKMCIWLAERNLMKIERVAVNPGMVLVAHGQKYIHQVQPPQEGELRIAAILTYAPLPPDQQVVGAGNANDEQIVDVELNRIVGP</sequence>
<dbReference type="AlphaFoldDB" id="A0AAV3XSQ2"/>
<keyword evidence="2" id="KW-1185">Reference proteome</keyword>
<protein>
    <recommendedName>
        <fullName evidence="3">Fe2OG dioxygenase domain-containing protein</fullName>
    </recommendedName>
</protein>
<gene>
    <name evidence="1" type="ORF">MiSe_77450</name>
</gene>
<name>A0AAV3XSQ2_9CYAN</name>
<reference evidence="1" key="1">
    <citation type="submission" date="2019-10" db="EMBL/GenBank/DDBJ databases">
        <title>Draft genome sequece of Microseira wollei NIES-4236.</title>
        <authorList>
            <person name="Yamaguchi H."/>
            <person name="Suzuki S."/>
            <person name="Kawachi M."/>
        </authorList>
    </citation>
    <scope>NUCLEOTIDE SEQUENCE</scope>
    <source>
        <strain evidence="1">NIES-4236</strain>
    </source>
</reference>
<proteinExistence type="predicted"/>
<dbReference type="Proteomes" id="UP001050975">
    <property type="component" value="Unassembled WGS sequence"/>
</dbReference>
<accession>A0AAV3XSQ2</accession>
<comment type="caution">
    <text evidence="1">The sequence shown here is derived from an EMBL/GenBank/DDBJ whole genome shotgun (WGS) entry which is preliminary data.</text>
</comment>
<dbReference type="RefSeq" id="WP_226591182.1">
    <property type="nucleotide sequence ID" value="NZ_BLAY01000189.1"/>
</dbReference>
<evidence type="ECO:0000313" key="2">
    <source>
        <dbReference type="Proteomes" id="UP001050975"/>
    </source>
</evidence>
<evidence type="ECO:0000313" key="1">
    <source>
        <dbReference type="EMBL" id="GET42927.1"/>
    </source>
</evidence>